<protein>
    <submittedName>
        <fullName evidence="3">Uncharacterized protein</fullName>
    </submittedName>
</protein>
<comment type="caution">
    <text evidence="3">The sequence shown here is derived from an EMBL/GenBank/DDBJ whole genome shotgun (WGS) entry which is preliminary data.</text>
</comment>
<dbReference type="RefSeq" id="WP_070115991.1">
    <property type="nucleotide sequence ID" value="NZ_MASR01000001.1"/>
</dbReference>
<evidence type="ECO:0000313" key="3">
    <source>
        <dbReference type="EMBL" id="OFE12368.1"/>
    </source>
</evidence>
<dbReference type="OrthoDB" id="20998at2"/>
<evidence type="ECO:0000313" key="4">
    <source>
        <dbReference type="Proteomes" id="UP000175669"/>
    </source>
</evidence>
<proteinExistence type="predicted"/>
<keyword evidence="4" id="KW-1185">Reference proteome</keyword>
<evidence type="ECO:0000256" key="1">
    <source>
        <dbReference type="SAM" id="MobiDB-lite"/>
    </source>
</evidence>
<dbReference type="Proteomes" id="UP000175669">
    <property type="component" value="Unassembled WGS sequence"/>
</dbReference>
<gene>
    <name evidence="3" type="ORF">PHACT_03810</name>
</gene>
<accession>A0A1E8CIY9</accession>
<dbReference type="STRING" id="1524254.PHACT_03810"/>
<name>A0A1E8CIY9_9GAMM</name>
<reference evidence="4" key="1">
    <citation type="submission" date="2016-07" db="EMBL/GenBank/DDBJ databases">
        <authorList>
            <person name="Florea S."/>
            <person name="Webb J.S."/>
            <person name="Jaromczyk J."/>
            <person name="Schardl C.L."/>
        </authorList>
    </citation>
    <scope>NUCLEOTIDE SEQUENCE [LARGE SCALE GENOMIC DNA]</scope>
    <source>
        <strain evidence="4">KCTC 42131</strain>
    </source>
</reference>
<dbReference type="AlphaFoldDB" id="A0A1E8CIY9"/>
<dbReference type="EMBL" id="MASR01000001">
    <property type="protein sequence ID" value="OFE12368.1"/>
    <property type="molecule type" value="Genomic_DNA"/>
</dbReference>
<feature type="region of interest" description="Disordered" evidence="1">
    <location>
        <begin position="250"/>
        <end position="271"/>
    </location>
</feature>
<keyword evidence="2" id="KW-0732">Signal</keyword>
<feature type="chain" id="PRO_5009212143" evidence="2">
    <location>
        <begin position="27"/>
        <end position="271"/>
    </location>
</feature>
<feature type="compositionally biased region" description="Basic and acidic residues" evidence="1">
    <location>
        <begin position="250"/>
        <end position="259"/>
    </location>
</feature>
<organism evidence="3 4">
    <name type="scientific">Pseudohongiella acticola</name>
    <dbReference type="NCBI Taxonomy" id="1524254"/>
    <lineage>
        <taxon>Bacteria</taxon>
        <taxon>Pseudomonadati</taxon>
        <taxon>Pseudomonadota</taxon>
        <taxon>Gammaproteobacteria</taxon>
        <taxon>Pseudomonadales</taxon>
        <taxon>Pseudohongiellaceae</taxon>
        <taxon>Pseudohongiella</taxon>
    </lineage>
</organism>
<evidence type="ECO:0000256" key="2">
    <source>
        <dbReference type="SAM" id="SignalP"/>
    </source>
</evidence>
<sequence length="271" mass="30657">MRGRFCKTVCGWLGLSLVMLSAGAFADDRLPTLNSEQANWVADRIFQNECNRQLSCLTSWNVGEDFPSLGIGHFIWYREGQRERFVESFPELLGYYVARGVDLPPWLAGLPGWASPWPDRETFLAEIDSEQMQSLRQFLSDTRGIQADFIMRRLEHSLPALTAASDQPAAIATEFYRVANSHVPHGMYALIDYVNFKGEGTATSERYRGQGWGLLQVLETMLATPDDGSVLEQFAAAAQQVLARRIDNSPAERGEERWRSGWNNRTRTYVP</sequence>
<feature type="compositionally biased region" description="Polar residues" evidence="1">
    <location>
        <begin position="261"/>
        <end position="271"/>
    </location>
</feature>
<feature type="signal peptide" evidence="2">
    <location>
        <begin position="1"/>
        <end position="26"/>
    </location>
</feature>